<gene>
    <name evidence="1" type="ORF">ABT211_45890</name>
</gene>
<dbReference type="Proteomes" id="UP001490365">
    <property type="component" value="Unassembled WGS sequence"/>
</dbReference>
<comment type="caution">
    <text evidence="1">The sequence shown here is derived from an EMBL/GenBank/DDBJ whole genome shotgun (WGS) entry which is preliminary data.</text>
</comment>
<dbReference type="RefSeq" id="WP_351962712.1">
    <property type="nucleotide sequence ID" value="NZ_JBEOZM010000058.1"/>
</dbReference>
<evidence type="ECO:0000313" key="2">
    <source>
        <dbReference type="Proteomes" id="UP001490365"/>
    </source>
</evidence>
<sequence length="97" mass="9966">MRSEDSVHDDGTSYLDGNALAGPLSEIFTVDLTVATGRCAHCGRTGPVASLRVYGQAPGLVARCPGCEQVMIRLVSATGTSWLDMSGVAVLSIPTAG</sequence>
<dbReference type="EMBL" id="JBEOZM010000058">
    <property type="protein sequence ID" value="MER6274498.1"/>
    <property type="molecule type" value="Genomic_DNA"/>
</dbReference>
<reference evidence="1 2" key="1">
    <citation type="submission" date="2024-06" db="EMBL/GenBank/DDBJ databases">
        <title>The Natural Products Discovery Center: Release of the First 8490 Sequenced Strains for Exploring Actinobacteria Biosynthetic Diversity.</title>
        <authorList>
            <person name="Kalkreuter E."/>
            <person name="Kautsar S.A."/>
            <person name="Yang D."/>
            <person name="Bader C.D."/>
            <person name="Teijaro C.N."/>
            <person name="Fluegel L."/>
            <person name="Davis C.M."/>
            <person name="Simpson J.R."/>
            <person name="Lauterbach L."/>
            <person name="Steele A.D."/>
            <person name="Gui C."/>
            <person name="Meng S."/>
            <person name="Li G."/>
            <person name="Viehrig K."/>
            <person name="Ye F."/>
            <person name="Su P."/>
            <person name="Kiefer A.F."/>
            <person name="Nichols A."/>
            <person name="Cepeda A.J."/>
            <person name="Yan W."/>
            <person name="Fan B."/>
            <person name="Jiang Y."/>
            <person name="Adhikari A."/>
            <person name="Zheng C.-J."/>
            <person name="Schuster L."/>
            <person name="Cowan T.M."/>
            <person name="Smanski M.J."/>
            <person name="Chevrette M.G."/>
            <person name="De Carvalho L.P.S."/>
            <person name="Shen B."/>
        </authorList>
    </citation>
    <scope>NUCLEOTIDE SEQUENCE [LARGE SCALE GENOMIC DNA]</scope>
    <source>
        <strain evidence="1 2">NPDC001694</strain>
    </source>
</reference>
<keyword evidence="2" id="KW-1185">Reference proteome</keyword>
<accession>A0ABV1TWT6</accession>
<dbReference type="InterPro" id="IPR045423">
    <property type="entry name" value="DUF6510"/>
</dbReference>
<organism evidence="1 2">
    <name type="scientific">Streptomyces sp. 900105755</name>
    <dbReference type="NCBI Taxonomy" id="3154389"/>
    <lineage>
        <taxon>Bacteria</taxon>
        <taxon>Bacillati</taxon>
        <taxon>Actinomycetota</taxon>
        <taxon>Actinomycetes</taxon>
        <taxon>Kitasatosporales</taxon>
        <taxon>Streptomycetaceae</taxon>
        <taxon>Streptomyces</taxon>
    </lineage>
</organism>
<proteinExistence type="predicted"/>
<protein>
    <submittedName>
        <fullName evidence="1">DUF6510 family protein</fullName>
    </submittedName>
</protein>
<dbReference type="Pfam" id="PF20120">
    <property type="entry name" value="DUF6510"/>
    <property type="match status" value="1"/>
</dbReference>
<evidence type="ECO:0000313" key="1">
    <source>
        <dbReference type="EMBL" id="MER6274498.1"/>
    </source>
</evidence>
<name>A0ABV1TWT6_9ACTN</name>